<proteinExistence type="predicted"/>
<evidence type="ECO:0000313" key="1">
    <source>
        <dbReference type="EMBL" id="MZR14221.1"/>
    </source>
</evidence>
<comment type="caution">
    <text evidence="1">The sequence shown here is derived from an EMBL/GenBank/DDBJ whole genome shotgun (WGS) entry which is preliminary data.</text>
</comment>
<keyword evidence="2" id="KW-1185">Reference proteome</keyword>
<dbReference type="Proteomes" id="UP000467322">
    <property type="component" value="Unassembled WGS sequence"/>
</dbReference>
<dbReference type="AlphaFoldDB" id="A0A845MB26"/>
<name>A0A845MB26_9RHOB</name>
<protein>
    <submittedName>
        <fullName evidence="1">Uncharacterized protein</fullName>
    </submittedName>
</protein>
<organism evidence="1 2">
    <name type="scientific">Maritimibacter harenae</name>
    <dbReference type="NCBI Taxonomy" id="2606218"/>
    <lineage>
        <taxon>Bacteria</taxon>
        <taxon>Pseudomonadati</taxon>
        <taxon>Pseudomonadota</taxon>
        <taxon>Alphaproteobacteria</taxon>
        <taxon>Rhodobacterales</taxon>
        <taxon>Roseobacteraceae</taxon>
        <taxon>Maritimibacter</taxon>
    </lineage>
</organism>
<dbReference type="EMBL" id="WTUX01000017">
    <property type="protein sequence ID" value="MZR14221.1"/>
    <property type="molecule type" value="Genomic_DNA"/>
</dbReference>
<dbReference type="RefSeq" id="WP_161352334.1">
    <property type="nucleotide sequence ID" value="NZ_WTUX01000017.1"/>
</dbReference>
<reference evidence="1 2" key="1">
    <citation type="submission" date="2019-12" db="EMBL/GenBank/DDBJ databases">
        <title>Maritimibacter sp. nov. sp. isolated from sea sand.</title>
        <authorList>
            <person name="Kim J."/>
            <person name="Jeong S.E."/>
            <person name="Jung H.S."/>
            <person name="Jeon C.O."/>
        </authorList>
    </citation>
    <scope>NUCLEOTIDE SEQUENCE [LARGE SCALE GENOMIC DNA]</scope>
    <source>
        <strain evidence="1 2">DP07</strain>
    </source>
</reference>
<sequence length="381" mass="41024">MPEVWPFFPSTDIKETLAWLTDVRITPQGEMRDSLRDGRQKLALSFSVDDQQRARALELLRSNILGDWYLPFWPDRTLIAGELAATDTSIAVNTDADYRAGGYALALLDDESFALLQVDTVGSGVINLAAPVGVTLTGSAVQPVVVAPARVAYLPAGLKESRAFRGYSTLTGEFALRDQIDLGGHSYPSHDSLPVLTDPVVVTQPVSGGMSQGVQLVDNGFGPVVMESVRDVVEEKSMLYFVDNTIADRWERRKWLHHLRGRDGAFWMPSGARDLVLAAAVADTDTELLVDPIVDDANVADLVGRHLQIDYGAGLLHREVTAAAVSGFNHSLTIAAPGVALGADAVVSLMVKSRLDADQLTVNHEAGFISRVSAPVVEVVA</sequence>
<gene>
    <name evidence="1" type="ORF">GQE99_14455</name>
</gene>
<evidence type="ECO:0000313" key="2">
    <source>
        <dbReference type="Proteomes" id="UP000467322"/>
    </source>
</evidence>
<accession>A0A845MB26</accession>